<feature type="signal peptide" evidence="1">
    <location>
        <begin position="1"/>
        <end position="26"/>
    </location>
</feature>
<dbReference type="AlphaFoldDB" id="A0A2D0JJI8"/>
<dbReference type="Pfam" id="PF05860">
    <property type="entry name" value="TPS"/>
    <property type="match status" value="1"/>
</dbReference>
<proteinExistence type="predicted"/>
<dbReference type="InterPro" id="IPR011050">
    <property type="entry name" value="Pectin_lyase_fold/virulence"/>
</dbReference>
<dbReference type="OrthoDB" id="2664633at2"/>
<feature type="chain" id="PRO_5013016878" evidence="1">
    <location>
        <begin position="27"/>
        <end position="315"/>
    </location>
</feature>
<reference evidence="3 4" key="1">
    <citation type="journal article" date="2017" name="Nat. Microbiol.">
        <title>Natural product diversity associated with the nematode symbionts Photorhabdus and Xenorhabdus.</title>
        <authorList>
            <person name="Tobias N.J."/>
            <person name="Wolff H."/>
            <person name="Djahanschiri B."/>
            <person name="Grundmann F."/>
            <person name="Kronenwerth M."/>
            <person name="Shi Y.M."/>
            <person name="Simonyi S."/>
            <person name="Grun P."/>
            <person name="Shapiro-Ilan D."/>
            <person name="Pidot S.J."/>
            <person name="Stinear T.P."/>
            <person name="Ebersberger I."/>
            <person name="Bode H.B."/>
        </authorList>
    </citation>
    <scope>NUCLEOTIDE SEQUENCE [LARGE SCALE GENOMIC DNA]</scope>
    <source>
        <strain evidence="3 4">DSM 17902</strain>
    </source>
</reference>
<dbReference type="InterPro" id="IPR008638">
    <property type="entry name" value="FhaB/CdiA-like_TPS"/>
</dbReference>
<dbReference type="EMBL" id="NITZ01000043">
    <property type="protein sequence ID" value="PHM45620.1"/>
    <property type="molecule type" value="Genomic_DNA"/>
</dbReference>
<evidence type="ECO:0000259" key="2">
    <source>
        <dbReference type="SMART" id="SM00912"/>
    </source>
</evidence>
<evidence type="ECO:0000313" key="4">
    <source>
        <dbReference type="Proteomes" id="UP000221980"/>
    </source>
</evidence>
<dbReference type="SUPFAM" id="SSF51126">
    <property type="entry name" value="Pectin lyase-like"/>
    <property type="match status" value="1"/>
</dbReference>
<organism evidence="3 4">
    <name type="scientific">Xenorhabdus miraniensis</name>
    <dbReference type="NCBI Taxonomy" id="351674"/>
    <lineage>
        <taxon>Bacteria</taxon>
        <taxon>Pseudomonadati</taxon>
        <taxon>Pseudomonadota</taxon>
        <taxon>Gammaproteobacteria</taxon>
        <taxon>Enterobacterales</taxon>
        <taxon>Morganellaceae</taxon>
        <taxon>Xenorhabdus</taxon>
    </lineage>
</organism>
<dbReference type="Proteomes" id="UP000221980">
    <property type="component" value="Unassembled WGS sequence"/>
</dbReference>
<sequence length="315" mass="32671">MKKTKIFAKTILGCLISFASINAAFANPIIPDNANTQIQNVNNIPVINIANPNGAGVSYNAYKEFNVGSQGTILNNSLSGVNSQLAGQLDKNNNLNSAAKIIVNEVVGGNQSQFLGKLELVGNKANVVISNPNGIMLNGAGFINLDNVNLNTGKISLRPDGALHSANVAGGKITIGEKGLDATSGVNGVALVSRFLELNGKIKAKNLAVVIGGNEKDYNKPQYAIDTKALGGMYADTISIKSSENGFGINLGNLVSTGDLYVTAAGPVNFSGTIKSGNTLMVTAPVIKTDNAKLQTGNGLPPFLVIMNPYGTILL</sequence>
<dbReference type="InterPro" id="IPR012334">
    <property type="entry name" value="Pectin_lyas_fold"/>
</dbReference>
<dbReference type="Gene3D" id="2.160.20.10">
    <property type="entry name" value="Single-stranded right-handed beta-helix, Pectin lyase-like"/>
    <property type="match status" value="1"/>
</dbReference>
<dbReference type="SMART" id="SM00912">
    <property type="entry name" value="Haemagg_act"/>
    <property type="match status" value="1"/>
</dbReference>
<name>A0A2D0JJI8_9GAMM</name>
<keyword evidence="1" id="KW-0732">Signal</keyword>
<protein>
    <submittedName>
        <fullName evidence="3">Hemagglutinin-related protein</fullName>
    </submittedName>
</protein>
<evidence type="ECO:0000313" key="3">
    <source>
        <dbReference type="EMBL" id="PHM45620.1"/>
    </source>
</evidence>
<dbReference type="RefSeq" id="WP_099115969.1">
    <property type="nucleotide sequence ID" value="NZ_CAWNQI010000077.1"/>
</dbReference>
<evidence type="ECO:0000256" key="1">
    <source>
        <dbReference type="SAM" id="SignalP"/>
    </source>
</evidence>
<accession>A0A2D0JJI8</accession>
<dbReference type="NCBIfam" id="TIGR01901">
    <property type="entry name" value="adhes_NPXG"/>
    <property type="match status" value="1"/>
</dbReference>
<keyword evidence="4" id="KW-1185">Reference proteome</keyword>
<feature type="domain" description="Filamentous haemagglutinin FhaB/tRNA nuclease CdiA-like TPS" evidence="2">
    <location>
        <begin position="41"/>
        <end position="160"/>
    </location>
</feature>
<gene>
    <name evidence="3" type="ORF">Xmir_04219</name>
</gene>
<comment type="caution">
    <text evidence="3">The sequence shown here is derived from an EMBL/GenBank/DDBJ whole genome shotgun (WGS) entry which is preliminary data.</text>
</comment>